<name>A0AAD2D3S7_EUPCR</name>
<accession>A0AAD2D3S7</accession>
<dbReference type="InterPro" id="IPR010736">
    <property type="entry name" value="SHIPPO-rpt"/>
</dbReference>
<sequence length="237" mass="26631">MAEWSFGTSQRKRADKNVEYPGPGSYSPSLRHQQAKPSWSMGKPPNYKLSKGAYQFSPGPSVYNVTNMPARTIYLSNVRNIYRSSSKSPEKLNATFEYARKCRKSEFRKFDSPFRPSETLTNMKFRESGPYFGSSGRKPLNIQEKLGFPGPGSYKIKEKLTQPKCKDINFGIGSRSSKFLRTGGISPGPAKYKLKPLIGKALMKRKRKTGLESPFLSTSKRTNSVFAMSGETNIITH</sequence>
<evidence type="ECO:0000256" key="1">
    <source>
        <dbReference type="SAM" id="MobiDB-lite"/>
    </source>
</evidence>
<protein>
    <submittedName>
        <fullName evidence="2">Uncharacterized protein</fullName>
    </submittedName>
</protein>
<dbReference type="PANTHER" id="PTHR21580:SF60">
    <property type="entry name" value="SPERM-TAIL PG-RICH REPEAT-CONTAINING PROTEIN 2"/>
    <property type="match status" value="1"/>
</dbReference>
<keyword evidence="3" id="KW-1185">Reference proteome</keyword>
<dbReference type="AlphaFoldDB" id="A0AAD2D3S7"/>
<dbReference type="Proteomes" id="UP001295684">
    <property type="component" value="Unassembled WGS sequence"/>
</dbReference>
<dbReference type="Pfam" id="PF07004">
    <property type="entry name" value="SHIPPO-rpt"/>
    <property type="match status" value="2"/>
</dbReference>
<reference evidence="2" key="1">
    <citation type="submission" date="2023-07" db="EMBL/GenBank/DDBJ databases">
        <authorList>
            <consortium name="AG Swart"/>
            <person name="Singh M."/>
            <person name="Singh A."/>
            <person name="Seah K."/>
            <person name="Emmerich C."/>
        </authorList>
    </citation>
    <scope>NUCLEOTIDE SEQUENCE</scope>
    <source>
        <strain evidence="2">DP1</strain>
    </source>
</reference>
<evidence type="ECO:0000313" key="3">
    <source>
        <dbReference type="Proteomes" id="UP001295684"/>
    </source>
</evidence>
<feature type="compositionally biased region" description="Polar residues" evidence="1">
    <location>
        <begin position="26"/>
        <end position="37"/>
    </location>
</feature>
<dbReference type="EMBL" id="CAMPGE010021897">
    <property type="protein sequence ID" value="CAI2379999.1"/>
    <property type="molecule type" value="Genomic_DNA"/>
</dbReference>
<proteinExistence type="predicted"/>
<gene>
    <name evidence="2" type="ORF">ECRASSUSDP1_LOCUS21423</name>
</gene>
<organism evidence="2 3">
    <name type="scientific">Euplotes crassus</name>
    <dbReference type="NCBI Taxonomy" id="5936"/>
    <lineage>
        <taxon>Eukaryota</taxon>
        <taxon>Sar</taxon>
        <taxon>Alveolata</taxon>
        <taxon>Ciliophora</taxon>
        <taxon>Intramacronucleata</taxon>
        <taxon>Spirotrichea</taxon>
        <taxon>Hypotrichia</taxon>
        <taxon>Euplotida</taxon>
        <taxon>Euplotidae</taxon>
        <taxon>Moneuplotes</taxon>
    </lineage>
</organism>
<feature type="region of interest" description="Disordered" evidence="1">
    <location>
        <begin position="1"/>
        <end position="44"/>
    </location>
</feature>
<comment type="caution">
    <text evidence="2">The sequence shown here is derived from an EMBL/GenBank/DDBJ whole genome shotgun (WGS) entry which is preliminary data.</text>
</comment>
<dbReference type="InterPro" id="IPR051291">
    <property type="entry name" value="CIMAP"/>
</dbReference>
<dbReference type="PANTHER" id="PTHR21580">
    <property type="entry name" value="SHIPPO-1-RELATED"/>
    <property type="match status" value="1"/>
</dbReference>
<evidence type="ECO:0000313" key="2">
    <source>
        <dbReference type="EMBL" id="CAI2379999.1"/>
    </source>
</evidence>